<name>A0A7L7L863_9BACT</name>
<dbReference type="InterPro" id="IPR003329">
    <property type="entry name" value="Cytidylyl_trans"/>
</dbReference>
<dbReference type="EMBL" id="CP055153">
    <property type="protein sequence ID" value="QMU28978.1"/>
    <property type="molecule type" value="Genomic_DNA"/>
</dbReference>
<dbReference type="InterPro" id="IPR029044">
    <property type="entry name" value="Nucleotide-diphossugar_trans"/>
</dbReference>
<dbReference type="PANTHER" id="PTHR42866:SF1">
    <property type="entry name" value="SPORE COAT POLYSACCHARIDE BIOSYNTHESIS PROTEIN SPSF"/>
    <property type="match status" value="1"/>
</dbReference>
<evidence type="ECO:0000313" key="2">
    <source>
        <dbReference type="Proteomes" id="UP000514509"/>
    </source>
</evidence>
<dbReference type="PANTHER" id="PTHR42866">
    <property type="entry name" value="3-DEOXY-MANNO-OCTULOSONATE CYTIDYLYLTRANSFERASE"/>
    <property type="match status" value="1"/>
</dbReference>
<keyword evidence="1" id="KW-0808">Transferase</keyword>
<organism evidence="1 2">
    <name type="scientific">Adhaeribacter radiodurans</name>
    <dbReference type="NCBI Taxonomy" id="2745197"/>
    <lineage>
        <taxon>Bacteria</taxon>
        <taxon>Pseudomonadati</taxon>
        <taxon>Bacteroidota</taxon>
        <taxon>Cytophagia</taxon>
        <taxon>Cytophagales</taxon>
        <taxon>Hymenobacteraceae</taxon>
        <taxon>Adhaeribacter</taxon>
    </lineage>
</organism>
<proteinExistence type="predicted"/>
<evidence type="ECO:0000313" key="1">
    <source>
        <dbReference type="EMBL" id="QMU28978.1"/>
    </source>
</evidence>
<protein>
    <submittedName>
        <fullName evidence="1">Glycosyltransferase family protein</fullName>
    </submittedName>
</protein>
<dbReference type="SUPFAM" id="SSF53448">
    <property type="entry name" value="Nucleotide-diphospho-sugar transferases"/>
    <property type="match status" value="1"/>
</dbReference>
<dbReference type="CDD" id="cd02518">
    <property type="entry name" value="GT2_SpsF"/>
    <property type="match status" value="1"/>
</dbReference>
<dbReference type="GO" id="GO:0005829">
    <property type="term" value="C:cytosol"/>
    <property type="evidence" value="ECO:0007669"/>
    <property type="project" value="TreeGrafter"/>
</dbReference>
<dbReference type="Proteomes" id="UP000514509">
    <property type="component" value="Chromosome"/>
</dbReference>
<keyword evidence="2" id="KW-1185">Reference proteome</keyword>
<dbReference type="Pfam" id="PF02348">
    <property type="entry name" value="CTP_transf_3"/>
    <property type="match status" value="1"/>
</dbReference>
<dbReference type="GO" id="GO:0016740">
    <property type="term" value="F:transferase activity"/>
    <property type="evidence" value="ECO:0007669"/>
    <property type="project" value="UniProtKB-KW"/>
</dbReference>
<dbReference type="AlphaFoldDB" id="A0A7L7L863"/>
<gene>
    <name evidence="1" type="ORF">HUW48_13425</name>
</gene>
<dbReference type="Gene3D" id="3.90.550.10">
    <property type="entry name" value="Spore Coat Polysaccharide Biosynthesis Protein SpsA, Chain A"/>
    <property type="match status" value="1"/>
</dbReference>
<dbReference type="KEGG" id="add:HUW48_13425"/>
<sequence>MTSTRLPGKVLLPVKNQPLLKYHTDRLKKNNFPIYLATTTNATDDVIAQFAEQEGVYCYRGNEDNVLSRYYETALENQLDVIVRVTSDCPLVDGDLIKTGVEKYLQWQNETIYLSNSIVRTFPRGFDFEIFSFQQLEEAFLKAETTFQKEHVTPYIKEHAQAEHVVYSEDASDLRITVDTPEDFQLIKILIEDFQADTLSYQEIIKLLRSHPELVKINAHIEQKKG</sequence>
<reference evidence="1 2" key="1">
    <citation type="submission" date="2020-08" db="EMBL/GenBank/DDBJ databases">
        <title>Adhaeribacter dokdonensis sp. nov., isolated from the rhizosphere of Elymus tsukushiensis, a plant native to the Dokdo Islands, Republic of Korea.</title>
        <authorList>
            <person name="Ghim S.Y."/>
        </authorList>
    </citation>
    <scope>NUCLEOTIDE SEQUENCE [LARGE SCALE GENOMIC DNA]</scope>
    <source>
        <strain evidence="1 2">KUDC8001</strain>
    </source>
</reference>
<accession>A0A7L7L863</accession>